<accession>A0A2L2TS39</accession>
<dbReference type="AlphaFoldDB" id="A0A2L2TS39"/>
<organism evidence="1 2">
    <name type="scientific">Fusarium venenatum</name>
    <dbReference type="NCBI Taxonomy" id="56646"/>
    <lineage>
        <taxon>Eukaryota</taxon>
        <taxon>Fungi</taxon>
        <taxon>Dikarya</taxon>
        <taxon>Ascomycota</taxon>
        <taxon>Pezizomycotina</taxon>
        <taxon>Sordariomycetes</taxon>
        <taxon>Hypocreomycetidae</taxon>
        <taxon>Hypocreales</taxon>
        <taxon>Nectriaceae</taxon>
        <taxon>Fusarium</taxon>
    </lineage>
</organism>
<proteinExistence type="predicted"/>
<reference evidence="2" key="1">
    <citation type="submission" date="2014-10" db="EMBL/GenBank/DDBJ databases">
        <authorList>
            <person name="King R."/>
        </authorList>
    </citation>
    <scope>NUCLEOTIDE SEQUENCE [LARGE SCALE GENOMIC DNA]</scope>
    <source>
        <strain evidence="2">A3/5</strain>
    </source>
</reference>
<sequence length="139" mass="15503">MVITVQYTCTHNGRTRRLKNGRDDAIWGRFGSTPSSTVTSEVRLAMLWRVSVPLVGNAPTFCDADTSYGCLMAPHFMIKGGLLWLHRSNPPWLHVLHRRAIDLGSFDLWAPTTAKRAKLGPVSGSLTPCPRPRLWTDFG</sequence>
<protein>
    <submittedName>
        <fullName evidence="1">Uncharacterized protein</fullName>
    </submittedName>
</protein>
<dbReference type="Proteomes" id="UP000245910">
    <property type="component" value="Chromosome I"/>
</dbReference>
<evidence type="ECO:0000313" key="1">
    <source>
        <dbReference type="EMBL" id="CEI66556.1"/>
    </source>
</evidence>
<dbReference type="OrthoDB" id="10327320at2759"/>
<evidence type="ECO:0000313" key="2">
    <source>
        <dbReference type="Proteomes" id="UP000245910"/>
    </source>
</evidence>
<dbReference type="EMBL" id="LN649229">
    <property type="protein sequence ID" value="CEI66556.1"/>
    <property type="molecule type" value="Genomic_DNA"/>
</dbReference>
<name>A0A2L2TS39_9HYPO</name>
<keyword evidence="2" id="KW-1185">Reference proteome</keyword>